<protein>
    <submittedName>
        <fullName evidence="1">Uncharacterized protein</fullName>
    </submittedName>
</protein>
<keyword evidence="2" id="KW-1185">Reference proteome</keyword>
<gene>
    <name evidence="1" type="ORF">V1525DRAFT_407015</name>
</gene>
<organism evidence="1 2">
    <name type="scientific">Lipomyces kononenkoae</name>
    <name type="common">Yeast</name>
    <dbReference type="NCBI Taxonomy" id="34357"/>
    <lineage>
        <taxon>Eukaryota</taxon>
        <taxon>Fungi</taxon>
        <taxon>Dikarya</taxon>
        <taxon>Ascomycota</taxon>
        <taxon>Saccharomycotina</taxon>
        <taxon>Lipomycetes</taxon>
        <taxon>Lipomycetales</taxon>
        <taxon>Lipomycetaceae</taxon>
        <taxon>Lipomyces</taxon>
    </lineage>
</organism>
<evidence type="ECO:0000313" key="1">
    <source>
        <dbReference type="EMBL" id="KAK9236419.1"/>
    </source>
</evidence>
<sequence>MENNKLDADPCILATTGHGIIHADPSPSMTLSKRRSHRPIEGDGFEPDEMRSAVVGNPTRIPGMVANPAGSDTTCEFSVNDSKKTGSGIGGDETNGDIVDEIENVPSGDGAKEKRTLSGVLTYDDCVLVPEQLDDDPVPSMSEDSLNEDAPEREREQRTKKRTRSQKKSTVTSDSDKVHSKNAKRSRKKYQQSNTLYRLWKSPASLINPSPVGLVNDSAASGPSSPSTMSPEPPYEPSMPRTPSQTAHRVVKLKAPRSFLKELQVPSPSSSIRTELQERPVDRSPDKKKPRTKVFTLISDDEDDISRSIAKRQTAYCDNAVPAVVTLSGQSVSPPTPPKSNDSGDEDDASTSAITKSIADPDKVGQEVSGGVMSGSDSVASTLDVNRVERKRPIHPFFLKKKTGSTIHIDISAELSATDEDLSTDAQSGNARNNDGAVYRNDIKRPIHPFFLGAKAKLSTKNLLDDNLQQSDTSGYDTDVVNASSKEKKDSRQSSGASIAHRSFSHTMLPDWPSRANRHVIYKDDARDESLLQSRKDTSYSHSRSRKFKATAVGIAKSEDVVRKRLSGLSLDDKSAGKDKLIPFPIRHVLKPGEVQVLALQHVDVTRHPYLQYLYRERLPHQCAFDRADFEDQMWSAKYAPQRSIDVAVVDDSALLVRKWLSARMDGAVDRSKVLRIGWMKSMQRRQKQDDLDGFICFDEDDGTKIEIDPISSSEDDYDPSSLPTMTYNADRGSSTDDDQETVGGYQRRKTRRSNRRKKPEGQHRVSRLRPKSERPSRHSNVLTLTGPTSSFKTSSVYAAAAELGLFVFEIHAGQKRSGKDIFDQVGEMSQSHLVHHKSSGPYDQDAPVFKQKSLVLVEDVDTIYEEDKAFWSSLIKFIETSKRPVILTCTDKSLVPVELLDANPGSLIEFSPCNLDIKTDLIWMISLCEGHLLPTPDVRELLESLNGDLRAALAQLQFWCQMAVGDERKGLSWVLVHSRDEKQEDVRGTRVISENTFTRELLRQGVDSGLTIHDPNNDAVREAQTGSLTNLKSLDTIYELLSSADLWRSGMHTVYEVPLVADSDELIADQWQSRDMTVGCPIVASELQRVVEAFDYELCMSDTVECFAQSILDSQGLGINVLGDGYVH</sequence>
<reference evidence="2" key="1">
    <citation type="journal article" date="2024" name="Front. Bioeng. Biotechnol.">
        <title>Genome-scale model development and genomic sequencing of the oleaginous clade Lipomyces.</title>
        <authorList>
            <person name="Czajka J.J."/>
            <person name="Han Y."/>
            <person name="Kim J."/>
            <person name="Mondo S.J."/>
            <person name="Hofstad B.A."/>
            <person name="Robles A."/>
            <person name="Haridas S."/>
            <person name="Riley R."/>
            <person name="LaButti K."/>
            <person name="Pangilinan J."/>
            <person name="Andreopoulos W."/>
            <person name="Lipzen A."/>
            <person name="Yan J."/>
            <person name="Wang M."/>
            <person name="Ng V."/>
            <person name="Grigoriev I.V."/>
            <person name="Spatafora J.W."/>
            <person name="Magnuson J.K."/>
            <person name="Baker S.E."/>
            <person name="Pomraning K.R."/>
        </authorList>
    </citation>
    <scope>NUCLEOTIDE SEQUENCE [LARGE SCALE GENOMIC DNA]</scope>
    <source>
        <strain evidence="2">CBS 7786</strain>
    </source>
</reference>
<proteinExistence type="predicted"/>
<dbReference type="EMBL" id="MU971388">
    <property type="protein sequence ID" value="KAK9236419.1"/>
    <property type="molecule type" value="Genomic_DNA"/>
</dbReference>
<accession>A0ACC3SXP9</accession>
<comment type="caution">
    <text evidence="1">The sequence shown here is derived from an EMBL/GenBank/DDBJ whole genome shotgun (WGS) entry which is preliminary data.</text>
</comment>
<name>A0ACC3SXP9_LIPKO</name>
<evidence type="ECO:0000313" key="2">
    <source>
        <dbReference type="Proteomes" id="UP001433508"/>
    </source>
</evidence>
<dbReference type="Proteomes" id="UP001433508">
    <property type="component" value="Unassembled WGS sequence"/>
</dbReference>